<keyword evidence="4" id="KW-1185">Reference proteome</keyword>
<dbReference type="Pfam" id="PF07714">
    <property type="entry name" value="PK_Tyr_Ser-Thr"/>
    <property type="match status" value="1"/>
</dbReference>
<dbReference type="InterPro" id="IPR001245">
    <property type="entry name" value="Ser-Thr/Tyr_kinase_cat_dom"/>
</dbReference>
<organism evidence="3 4">
    <name type="scientific">Carpediemonas membranifera</name>
    <dbReference type="NCBI Taxonomy" id="201153"/>
    <lineage>
        <taxon>Eukaryota</taxon>
        <taxon>Metamonada</taxon>
        <taxon>Carpediemonas-like organisms</taxon>
        <taxon>Carpediemonas</taxon>
    </lineage>
</organism>
<sequence>MIAEILSLFAAIFTWSPSLVAASAVDAVFGIILVALHKFILILLYVAVLSVVVTVISMAYAFVISVCVFLFLLVIMAMSSSPEEADMVPPNPKGTPLVCLSDDQFHVTKRKELVRQDNTSVTKPFEHNEVYAGRVLPLDVKVRALAHMVDTSDYVQAADDALEAAKRQHEANITGVCRLYGYSRGPKLQFIFREHSFQTMESLLKGRLKFHWETRLTMARDLAHTMAAAHAKGLVHGAINASNVFVFRRHAKIDNFGLNKATDVDDLVAYDIEMFGRLLWRLVHRRPTPYDPANMRGPAPDGCPAELAAALVLCTGVHEKPESFDSICDILGEPQPEPQPASMVTPTLGSDEAKLMDETDTVLWENLYGSNSWE</sequence>
<keyword evidence="1" id="KW-0472">Membrane</keyword>
<reference evidence="3" key="1">
    <citation type="submission" date="2021-05" db="EMBL/GenBank/DDBJ databases">
        <title>A free-living protist that lacks canonical eukaryotic 1 DNA replication and segregation systems.</title>
        <authorList>
            <person name="Salas-Leiva D.E."/>
            <person name="Tromer E.C."/>
            <person name="Curtis B.A."/>
            <person name="Jerlstrom-Hultqvist J."/>
            <person name="Kolisko M."/>
            <person name="Yi Z."/>
            <person name="Salas-Leiva J.S."/>
            <person name="Gallot-Lavallee L."/>
            <person name="Kops G.J.P.L."/>
            <person name="Archibald J.M."/>
            <person name="Simpson A.G.B."/>
            <person name="Roger A.J."/>
        </authorList>
    </citation>
    <scope>NUCLEOTIDE SEQUENCE</scope>
    <source>
        <strain evidence="3">BICM</strain>
    </source>
</reference>
<keyword evidence="1" id="KW-0812">Transmembrane</keyword>
<dbReference type="SUPFAM" id="SSF56112">
    <property type="entry name" value="Protein kinase-like (PK-like)"/>
    <property type="match status" value="1"/>
</dbReference>
<dbReference type="GO" id="GO:0004672">
    <property type="term" value="F:protein kinase activity"/>
    <property type="evidence" value="ECO:0007669"/>
    <property type="project" value="InterPro"/>
</dbReference>
<evidence type="ECO:0000313" key="4">
    <source>
        <dbReference type="Proteomes" id="UP000717585"/>
    </source>
</evidence>
<dbReference type="Proteomes" id="UP000717585">
    <property type="component" value="Unassembled WGS sequence"/>
</dbReference>
<dbReference type="InterPro" id="IPR011009">
    <property type="entry name" value="Kinase-like_dom_sf"/>
</dbReference>
<evidence type="ECO:0000313" key="3">
    <source>
        <dbReference type="EMBL" id="KAG9394402.1"/>
    </source>
</evidence>
<protein>
    <submittedName>
        <fullName evidence="3">Protein tyrosine kinase</fullName>
    </submittedName>
</protein>
<dbReference type="Gene3D" id="1.10.510.10">
    <property type="entry name" value="Transferase(Phosphotransferase) domain 1"/>
    <property type="match status" value="1"/>
</dbReference>
<dbReference type="AlphaFoldDB" id="A0A8J6E4F8"/>
<feature type="domain" description="Serine-threonine/tyrosine-protein kinase catalytic" evidence="2">
    <location>
        <begin position="147"/>
        <end position="266"/>
    </location>
</feature>
<gene>
    <name evidence="3" type="ORF">J8273_4046</name>
</gene>
<keyword evidence="3" id="KW-0418">Kinase</keyword>
<keyword evidence="1" id="KW-1133">Transmembrane helix</keyword>
<evidence type="ECO:0000256" key="1">
    <source>
        <dbReference type="SAM" id="Phobius"/>
    </source>
</evidence>
<proteinExistence type="predicted"/>
<accession>A0A8J6E4F8</accession>
<dbReference type="OrthoDB" id="5418235at2759"/>
<feature type="transmembrane region" description="Helical" evidence="1">
    <location>
        <begin position="59"/>
        <end position="78"/>
    </location>
</feature>
<comment type="caution">
    <text evidence="3">The sequence shown here is derived from an EMBL/GenBank/DDBJ whole genome shotgun (WGS) entry which is preliminary data.</text>
</comment>
<feature type="transmembrane region" description="Helical" evidence="1">
    <location>
        <begin position="32"/>
        <end position="52"/>
    </location>
</feature>
<name>A0A8J6E4F8_9EUKA</name>
<dbReference type="EMBL" id="JAHDYR010000015">
    <property type="protein sequence ID" value="KAG9394402.1"/>
    <property type="molecule type" value="Genomic_DNA"/>
</dbReference>
<keyword evidence="3" id="KW-0808">Transferase</keyword>
<evidence type="ECO:0000259" key="2">
    <source>
        <dbReference type="Pfam" id="PF07714"/>
    </source>
</evidence>